<proteinExistence type="predicted"/>
<gene>
    <name evidence="3" type="ORF">LALA0_S03e05622g</name>
</gene>
<dbReference type="Proteomes" id="UP000054304">
    <property type="component" value="Unassembled WGS sequence"/>
</dbReference>
<dbReference type="SMART" id="SM00233">
    <property type="entry name" value="PH"/>
    <property type="match status" value="2"/>
</dbReference>
<evidence type="ECO:0000256" key="1">
    <source>
        <dbReference type="SAM" id="MobiDB-lite"/>
    </source>
</evidence>
<evidence type="ECO:0000313" key="4">
    <source>
        <dbReference type="Proteomes" id="UP000054304"/>
    </source>
</evidence>
<feature type="compositionally biased region" description="Acidic residues" evidence="1">
    <location>
        <begin position="175"/>
        <end position="209"/>
    </location>
</feature>
<dbReference type="PROSITE" id="PS50003">
    <property type="entry name" value="PH_DOMAIN"/>
    <property type="match status" value="2"/>
</dbReference>
<evidence type="ECO:0000313" key="3">
    <source>
        <dbReference type="EMBL" id="CEP61561.1"/>
    </source>
</evidence>
<feature type="domain" description="PH" evidence="2">
    <location>
        <begin position="49"/>
        <end position="144"/>
    </location>
</feature>
<evidence type="ECO:0000259" key="2">
    <source>
        <dbReference type="PROSITE" id="PS50003"/>
    </source>
</evidence>
<feature type="compositionally biased region" description="Basic and acidic residues" evidence="1">
    <location>
        <begin position="159"/>
        <end position="174"/>
    </location>
</feature>
<dbReference type="PANTHER" id="PTHR45899">
    <property type="entry name" value="RHO GTPASE ACTIVATING PROTEIN AT 15B, ISOFORM C"/>
    <property type="match status" value="1"/>
</dbReference>
<dbReference type="GO" id="GO:0005547">
    <property type="term" value="F:phosphatidylinositol-3,4,5-trisphosphate binding"/>
    <property type="evidence" value="ECO:0007669"/>
    <property type="project" value="TreeGrafter"/>
</dbReference>
<dbReference type="GeneID" id="34684987"/>
<dbReference type="InterPro" id="IPR001849">
    <property type="entry name" value="PH_domain"/>
</dbReference>
<dbReference type="PANTHER" id="PTHR45899:SF2">
    <property type="entry name" value="RHO GTPASE ACTIVATING PROTEIN AT 15B, ISOFORM C"/>
    <property type="match status" value="1"/>
</dbReference>
<dbReference type="AlphaFoldDB" id="A0A0C7N4P4"/>
<name>A0A0C7N4P4_9SACH</name>
<dbReference type="InterPro" id="IPR052227">
    <property type="entry name" value="Arf-Rho-GAP_ANK-PH_domain"/>
</dbReference>
<dbReference type="EMBL" id="LN736362">
    <property type="protein sequence ID" value="CEP61561.1"/>
    <property type="molecule type" value="Genomic_DNA"/>
</dbReference>
<organism evidence="3 4">
    <name type="scientific">Lachancea lanzarotensis</name>
    <dbReference type="NCBI Taxonomy" id="1245769"/>
    <lineage>
        <taxon>Eukaryota</taxon>
        <taxon>Fungi</taxon>
        <taxon>Dikarya</taxon>
        <taxon>Ascomycota</taxon>
        <taxon>Saccharomycotina</taxon>
        <taxon>Saccharomycetes</taxon>
        <taxon>Saccharomycetales</taxon>
        <taxon>Saccharomycetaceae</taxon>
        <taxon>Lachancea</taxon>
    </lineage>
</organism>
<dbReference type="HOGENOM" id="CLU_038624_0_0_1"/>
<sequence>MADHDTRLLYTATEHLNDVLVSSFLFKRSYGTSGKIAVQEPVNLGSESTNGHHGKAVVTTQHKFNKSKYHEYWCVLRRGQFSYYKDKSERKAIDVIPAEEILGFRPNEKELLFDFYTIRKTYYLRADSPKVFKDWDYALKEFFADRRLHATSKMELLLEHTTKGESKPRVLEAGDHDEEDENDDEHDENDENDENDDENDENDENDDDFQILSEARQPSPTTYIRRSPSRSVPVPDEDREFYAIFSPTQVPPRSIQKGVLYCRIKKRLGRRAWKKVSATLDSSSLYISSISSGKLYWRIHLDKVVDAIEDEKNRRCFTGFAIITFDERLKFRAMSEQESIDWIMNLKSCVVARRKLEQLDPLATS</sequence>
<reference evidence="3 4" key="1">
    <citation type="submission" date="2014-12" db="EMBL/GenBank/DDBJ databases">
        <authorList>
            <person name="Neuveglise Cecile"/>
        </authorList>
    </citation>
    <scope>NUCLEOTIDE SEQUENCE [LARGE SCALE GENOMIC DNA]</scope>
    <source>
        <strain evidence="3 4">CBS 12615</strain>
    </source>
</reference>
<dbReference type="InterPro" id="IPR011993">
    <property type="entry name" value="PH-like_dom_sf"/>
</dbReference>
<dbReference type="GO" id="GO:0005737">
    <property type="term" value="C:cytoplasm"/>
    <property type="evidence" value="ECO:0007669"/>
    <property type="project" value="TreeGrafter"/>
</dbReference>
<feature type="domain" description="PH" evidence="2">
    <location>
        <begin position="253"/>
        <end position="351"/>
    </location>
</feature>
<dbReference type="RefSeq" id="XP_022627795.1">
    <property type="nucleotide sequence ID" value="XM_022773308.1"/>
</dbReference>
<dbReference type="SUPFAM" id="SSF50729">
    <property type="entry name" value="PH domain-like"/>
    <property type="match status" value="2"/>
</dbReference>
<accession>A0A0C7N4P4</accession>
<dbReference type="OrthoDB" id="2157866at2759"/>
<keyword evidence="4" id="KW-1185">Reference proteome</keyword>
<dbReference type="Pfam" id="PF00169">
    <property type="entry name" value="PH"/>
    <property type="match status" value="1"/>
</dbReference>
<feature type="region of interest" description="Disordered" evidence="1">
    <location>
        <begin position="159"/>
        <end position="233"/>
    </location>
</feature>
<dbReference type="Gene3D" id="2.30.29.30">
    <property type="entry name" value="Pleckstrin-homology domain (PH domain)/Phosphotyrosine-binding domain (PTB)"/>
    <property type="match status" value="2"/>
</dbReference>
<protein>
    <submittedName>
        <fullName evidence="3">LALA0S03e05622g1_1</fullName>
    </submittedName>
</protein>
<dbReference type="STRING" id="1245769.A0A0C7N4P4"/>